<protein>
    <submittedName>
        <fullName evidence="1">DUF2256 domain-containing protein</fullName>
    </submittedName>
</protein>
<comment type="caution">
    <text evidence="1">The sequence shown here is derived from an EMBL/GenBank/DDBJ whole genome shotgun (WGS) entry which is preliminary data.</text>
</comment>
<dbReference type="InterPro" id="IPR017136">
    <property type="entry name" value="UCP037205"/>
</dbReference>
<dbReference type="Pfam" id="PF10013">
    <property type="entry name" value="DUF2256"/>
    <property type="match status" value="1"/>
</dbReference>
<keyword evidence="2" id="KW-1185">Reference proteome</keyword>
<name>A0ABW4XVC4_9FLAO</name>
<proteinExistence type="predicted"/>
<dbReference type="RefSeq" id="WP_379829856.1">
    <property type="nucleotide sequence ID" value="NZ_JBHUHU010000001.1"/>
</dbReference>
<evidence type="ECO:0000313" key="2">
    <source>
        <dbReference type="Proteomes" id="UP001597342"/>
    </source>
</evidence>
<sequence>MNDTLRIINFKVSMFVQEQFTNWKVKAMMNVQKENLPTKVCPVCHRSFSWRKKWERDWDNVTYCSKRCRKGKQV</sequence>
<dbReference type="PANTHER" id="PTHR37463">
    <property type="entry name" value="GSL3115 PROTEIN"/>
    <property type="match status" value="1"/>
</dbReference>
<dbReference type="Proteomes" id="UP001597342">
    <property type="component" value="Unassembled WGS sequence"/>
</dbReference>
<evidence type="ECO:0000313" key="1">
    <source>
        <dbReference type="EMBL" id="MFD2099093.1"/>
    </source>
</evidence>
<dbReference type="EMBL" id="JBHUHU010000001">
    <property type="protein sequence ID" value="MFD2099093.1"/>
    <property type="molecule type" value="Genomic_DNA"/>
</dbReference>
<dbReference type="PANTHER" id="PTHR37463:SF1">
    <property type="entry name" value="DUF2256 DOMAIN-CONTAINING PROTEIN"/>
    <property type="match status" value="1"/>
</dbReference>
<accession>A0ABW4XVC4</accession>
<organism evidence="1 2">
    <name type="scientific">Flagellimonas iocasae</name>
    <dbReference type="NCBI Taxonomy" id="2055905"/>
    <lineage>
        <taxon>Bacteria</taxon>
        <taxon>Pseudomonadati</taxon>
        <taxon>Bacteroidota</taxon>
        <taxon>Flavobacteriia</taxon>
        <taxon>Flavobacteriales</taxon>
        <taxon>Flavobacteriaceae</taxon>
        <taxon>Flagellimonas</taxon>
    </lineage>
</organism>
<gene>
    <name evidence="1" type="ORF">ACFSJE_04855</name>
</gene>
<reference evidence="2" key="1">
    <citation type="journal article" date="2019" name="Int. J. Syst. Evol. Microbiol.">
        <title>The Global Catalogue of Microorganisms (GCM) 10K type strain sequencing project: providing services to taxonomists for standard genome sequencing and annotation.</title>
        <authorList>
            <consortium name="The Broad Institute Genomics Platform"/>
            <consortium name="The Broad Institute Genome Sequencing Center for Infectious Disease"/>
            <person name="Wu L."/>
            <person name="Ma J."/>
        </authorList>
    </citation>
    <scope>NUCLEOTIDE SEQUENCE [LARGE SCALE GENOMIC DNA]</scope>
    <source>
        <strain evidence="2">JCM 3389</strain>
    </source>
</reference>